<evidence type="ECO:0000313" key="1">
    <source>
        <dbReference type="EMBL" id="GFY19079.1"/>
    </source>
</evidence>
<proteinExistence type="predicted"/>
<dbReference type="Proteomes" id="UP000887159">
    <property type="component" value="Unassembled WGS sequence"/>
</dbReference>
<dbReference type="EMBL" id="BMAU01021350">
    <property type="protein sequence ID" value="GFY19079.1"/>
    <property type="molecule type" value="Genomic_DNA"/>
</dbReference>
<comment type="caution">
    <text evidence="1">The sequence shown here is derived from an EMBL/GenBank/DDBJ whole genome shotgun (WGS) entry which is preliminary data.</text>
</comment>
<sequence length="143" mass="16073">MKGVIKILPELNHYSYLFYDGVPEHLFCVYVRYLLNNANPVTGLEVRYSSSATNVPISHTVGVLPGIILKELVYREVVTEQTDLVIRMHAACTSVDIELMFHVDLSIPQRAQACLDLQGGIFEPLPLQIFENTAIDMCYTVVT</sequence>
<keyword evidence="2" id="KW-1185">Reference proteome</keyword>
<organism evidence="1 2">
    <name type="scientific">Trichonephila clavipes</name>
    <name type="common">Golden silk orbweaver</name>
    <name type="synonym">Nephila clavipes</name>
    <dbReference type="NCBI Taxonomy" id="2585209"/>
    <lineage>
        <taxon>Eukaryota</taxon>
        <taxon>Metazoa</taxon>
        <taxon>Ecdysozoa</taxon>
        <taxon>Arthropoda</taxon>
        <taxon>Chelicerata</taxon>
        <taxon>Arachnida</taxon>
        <taxon>Araneae</taxon>
        <taxon>Araneomorphae</taxon>
        <taxon>Entelegynae</taxon>
        <taxon>Araneoidea</taxon>
        <taxon>Nephilidae</taxon>
        <taxon>Trichonephila</taxon>
    </lineage>
</organism>
<protein>
    <submittedName>
        <fullName evidence="1">Uncharacterized protein</fullName>
    </submittedName>
</protein>
<gene>
    <name evidence="1" type="ORF">TNCV_3877671</name>
</gene>
<reference evidence="1" key="1">
    <citation type="submission" date="2020-08" db="EMBL/GenBank/DDBJ databases">
        <title>Multicomponent nature underlies the extraordinary mechanical properties of spider dragline silk.</title>
        <authorList>
            <person name="Kono N."/>
            <person name="Nakamura H."/>
            <person name="Mori M."/>
            <person name="Yoshida Y."/>
            <person name="Ohtoshi R."/>
            <person name="Malay A.D."/>
            <person name="Moran D.A.P."/>
            <person name="Tomita M."/>
            <person name="Numata K."/>
            <person name="Arakawa K."/>
        </authorList>
    </citation>
    <scope>NUCLEOTIDE SEQUENCE</scope>
</reference>
<dbReference type="AlphaFoldDB" id="A0A8X6SS98"/>
<accession>A0A8X6SS98</accession>
<name>A0A8X6SS98_TRICX</name>
<evidence type="ECO:0000313" key="2">
    <source>
        <dbReference type="Proteomes" id="UP000887159"/>
    </source>
</evidence>